<dbReference type="GO" id="GO:0008652">
    <property type="term" value="P:amino acid biosynthetic process"/>
    <property type="evidence" value="ECO:0007669"/>
    <property type="project" value="InterPro"/>
</dbReference>
<protein>
    <recommendedName>
        <fullName evidence="2">Semialdehyde dehydrogenase NAD-binding domain-containing protein</fullName>
    </recommendedName>
</protein>
<dbReference type="EMBL" id="CP008889">
    <property type="protein sequence ID" value="AIF41701.1"/>
    <property type="molecule type" value="Genomic_DNA"/>
</dbReference>
<dbReference type="eggNOG" id="COG0136">
    <property type="taxonomic scope" value="Bacteria"/>
</dbReference>
<dbReference type="GeneID" id="41841977"/>
<dbReference type="NCBIfam" id="NF011456">
    <property type="entry name" value="PRK14874.1"/>
    <property type="match status" value="1"/>
</dbReference>
<feature type="domain" description="Semialdehyde dehydrogenase NAD-binding" evidence="2">
    <location>
        <begin position="10"/>
        <end position="125"/>
    </location>
</feature>
<comment type="similarity">
    <text evidence="1">Belongs to the aspartate-semialdehyde dehydrogenase family.</text>
</comment>
<dbReference type="Gene3D" id="3.30.360.10">
    <property type="entry name" value="Dihydrodipicolinate Reductase, domain 2"/>
    <property type="match status" value="1"/>
</dbReference>
<dbReference type="Pfam" id="PF01118">
    <property type="entry name" value="Semialdhyde_dh"/>
    <property type="match status" value="1"/>
</dbReference>
<accession>A0A075JHT0</accession>
<gene>
    <name evidence="3" type="ORF">HX89_13040</name>
</gene>
<reference evidence="3 4" key="1">
    <citation type="submission" date="2014-07" db="EMBL/GenBank/DDBJ databases">
        <title>Genome Sequencing of Dermacoccus nishinomiyaensis.</title>
        <authorList>
            <person name="Hong K.W."/>
            <person name="Chan K.G."/>
        </authorList>
    </citation>
    <scope>NUCLEOTIDE SEQUENCE [LARGE SCALE GENOMIC DNA]</scope>
    <source>
        <strain evidence="3 4">M25</strain>
    </source>
</reference>
<dbReference type="GO" id="GO:0051287">
    <property type="term" value="F:NAD binding"/>
    <property type="evidence" value="ECO:0007669"/>
    <property type="project" value="InterPro"/>
</dbReference>
<sequence>MTANQPERPVLAVVGPTGLVGQAVIDVLATRADAWDDVRLFGSDRSVGRRMLFGVDELEVEPLDSESFAGVDVAIFATPADVSAKWAPFATASDCLVVDTSAAFRDDDDVPLVVPEVNAAAAFEHPRGMVAMPSGPAIVMLPVLATLHEHWSLTHVTATSMQAVTGAGKRGAERLYEEVSALTGHPRIGQMPGDVRRYVADLPDDSPFPAPIVSNVVPWVGEHVGGGWSSEENDIAHELRDVLALPQLRVAVTCVQVPIVTTHMSTLHVSFDKKVKPDDARRAIVEGANGAIVMPDENGTDWPTPADAVGTDPVWVGRVRQVESNPHTLDFIVCGDNIRKGAALNALQIAEMLVGVGRYAQA</sequence>
<dbReference type="PANTHER" id="PTHR46278:SF2">
    <property type="entry name" value="ASPARTATE-SEMIALDEHYDE DEHYDROGENASE"/>
    <property type="match status" value="1"/>
</dbReference>
<dbReference type="GO" id="GO:0046983">
    <property type="term" value="F:protein dimerization activity"/>
    <property type="evidence" value="ECO:0007669"/>
    <property type="project" value="InterPro"/>
</dbReference>
<dbReference type="OrthoDB" id="9805684at2"/>
<dbReference type="RefSeq" id="WP_038569636.1">
    <property type="nucleotide sequence ID" value="NZ_CP008889.1"/>
</dbReference>
<organism evidence="3 4">
    <name type="scientific">Dermacoccus nishinomiyaensis</name>
    <dbReference type="NCBI Taxonomy" id="1274"/>
    <lineage>
        <taxon>Bacteria</taxon>
        <taxon>Bacillati</taxon>
        <taxon>Actinomycetota</taxon>
        <taxon>Actinomycetes</taxon>
        <taxon>Micrococcales</taxon>
        <taxon>Dermacoccaceae</taxon>
        <taxon>Dermacoccus</taxon>
    </lineage>
</organism>
<evidence type="ECO:0000256" key="1">
    <source>
        <dbReference type="ARBA" id="ARBA00010584"/>
    </source>
</evidence>
<dbReference type="GO" id="GO:0016620">
    <property type="term" value="F:oxidoreductase activity, acting on the aldehyde or oxo group of donors, NAD or NADP as acceptor"/>
    <property type="evidence" value="ECO:0007669"/>
    <property type="project" value="InterPro"/>
</dbReference>
<evidence type="ECO:0000259" key="2">
    <source>
        <dbReference type="SMART" id="SM00859"/>
    </source>
</evidence>
<dbReference type="InterPro" id="IPR012280">
    <property type="entry name" value="Semialdhyde_DH_dimer_dom"/>
</dbReference>
<dbReference type="HOGENOM" id="CLU_049966_0_0_11"/>
<dbReference type="PIRSF" id="PIRSF000148">
    <property type="entry name" value="ASA_dh"/>
    <property type="match status" value="1"/>
</dbReference>
<dbReference type="Proteomes" id="UP000027986">
    <property type="component" value="Chromosome"/>
</dbReference>
<dbReference type="InterPro" id="IPR036291">
    <property type="entry name" value="NAD(P)-bd_dom_sf"/>
</dbReference>
<keyword evidence="4" id="KW-1185">Reference proteome</keyword>
<proteinExistence type="inferred from homology"/>
<dbReference type="Gene3D" id="3.40.50.720">
    <property type="entry name" value="NAD(P)-binding Rossmann-like Domain"/>
    <property type="match status" value="1"/>
</dbReference>
<dbReference type="CDD" id="cd18129">
    <property type="entry name" value="ASADH_C_USG1_like"/>
    <property type="match status" value="1"/>
</dbReference>
<evidence type="ECO:0000313" key="4">
    <source>
        <dbReference type="Proteomes" id="UP000027986"/>
    </source>
</evidence>
<dbReference type="SUPFAM" id="SSF55347">
    <property type="entry name" value="Glyceraldehyde-3-phosphate dehydrogenase-like, C-terminal domain"/>
    <property type="match status" value="1"/>
</dbReference>
<evidence type="ECO:0000313" key="3">
    <source>
        <dbReference type="EMBL" id="AIF41701.1"/>
    </source>
</evidence>
<dbReference type="PANTHER" id="PTHR46278">
    <property type="entry name" value="DEHYDROGENASE, PUTATIVE-RELATED"/>
    <property type="match status" value="1"/>
</dbReference>
<dbReference type="InterPro" id="IPR000534">
    <property type="entry name" value="Semialdehyde_DH_NAD-bd"/>
</dbReference>
<dbReference type="KEGG" id="dni:HX89_13040"/>
<dbReference type="Pfam" id="PF02774">
    <property type="entry name" value="Semialdhyde_dhC"/>
    <property type="match status" value="1"/>
</dbReference>
<dbReference type="AlphaFoldDB" id="A0A075JHT0"/>
<dbReference type="SUPFAM" id="SSF51735">
    <property type="entry name" value="NAD(P)-binding Rossmann-fold domains"/>
    <property type="match status" value="1"/>
</dbReference>
<dbReference type="SMART" id="SM00859">
    <property type="entry name" value="Semialdhyde_dh"/>
    <property type="match status" value="1"/>
</dbReference>
<name>A0A075JHT0_9MICO</name>